<dbReference type="InterPro" id="IPR011711">
    <property type="entry name" value="GntR_C"/>
</dbReference>
<keyword evidence="2" id="KW-0238">DNA-binding</keyword>
<evidence type="ECO:0000313" key="7">
    <source>
        <dbReference type="Proteomes" id="UP000625527"/>
    </source>
</evidence>
<dbReference type="PANTHER" id="PTHR43537:SF5">
    <property type="entry name" value="UXU OPERON TRANSCRIPTIONAL REGULATOR"/>
    <property type="match status" value="1"/>
</dbReference>
<dbReference type="Proteomes" id="UP000625527">
    <property type="component" value="Unassembled WGS sequence"/>
</dbReference>
<dbReference type="CDD" id="cd07377">
    <property type="entry name" value="WHTH_GntR"/>
    <property type="match status" value="1"/>
</dbReference>
<feature type="domain" description="HTH gntR-type" evidence="5">
    <location>
        <begin position="51"/>
        <end position="119"/>
    </location>
</feature>
<sequence>MVGASGSRTVQRICSGRPEKGGVVSGQQRAEQDPDVTPIAGLKPVRLARPEPPSSEVARALLDYILSGQVGPGQKLPSERQLSDALGVGRSVVREGIKSLGLLGLLEFRHGGGTYVRSSESDLLPRAIEWGLLLGERRVTDLVEARQHLEVLLAELAAVRRTDTQLSAIRAAKDRMDEARTTEQFVAADVDFHLAVATASNNSALANIHSSIASLLRVWIHRNIEAAGSFDRSRREHAPILDAIRDRDPVAAASAARAHMSAAGKRLRATIDKANTARFSDGH</sequence>
<feature type="region of interest" description="Disordered" evidence="4">
    <location>
        <begin position="1"/>
        <end position="41"/>
    </location>
</feature>
<dbReference type="InterPro" id="IPR008920">
    <property type="entry name" value="TF_FadR/GntR_C"/>
</dbReference>
<accession>A0ABR9N5Y4</accession>
<evidence type="ECO:0000256" key="1">
    <source>
        <dbReference type="ARBA" id="ARBA00023015"/>
    </source>
</evidence>
<protein>
    <submittedName>
        <fullName evidence="6">FadR family transcriptional regulator</fullName>
    </submittedName>
</protein>
<evidence type="ECO:0000256" key="3">
    <source>
        <dbReference type="ARBA" id="ARBA00023163"/>
    </source>
</evidence>
<dbReference type="PANTHER" id="PTHR43537">
    <property type="entry name" value="TRANSCRIPTIONAL REGULATOR, GNTR FAMILY"/>
    <property type="match status" value="1"/>
</dbReference>
<gene>
    <name evidence="6" type="ORF">IHE71_22885</name>
</gene>
<dbReference type="SUPFAM" id="SSF48008">
    <property type="entry name" value="GntR ligand-binding domain-like"/>
    <property type="match status" value="1"/>
</dbReference>
<dbReference type="Gene3D" id="1.20.120.530">
    <property type="entry name" value="GntR ligand-binding domain-like"/>
    <property type="match status" value="1"/>
</dbReference>
<evidence type="ECO:0000256" key="4">
    <source>
        <dbReference type="SAM" id="MobiDB-lite"/>
    </source>
</evidence>
<dbReference type="SMART" id="SM00345">
    <property type="entry name" value="HTH_GNTR"/>
    <property type="match status" value="1"/>
</dbReference>
<dbReference type="PROSITE" id="PS50949">
    <property type="entry name" value="HTH_GNTR"/>
    <property type="match status" value="1"/>
</dbReference>
<dbReference type="Pfam" id="PF07729">
    <property type="entry name" value="FCD"/>
    <property type="match status" value="1"/>
</dbReference>
<dbReference type="Gene3D" id="1.10.10.10">
    <property type="entry name" value="Winged helix-like DNA-binding domain superfamily/Winged helix DNA-binding domain"/>
    <property type="match status" value="1"/>
</dbReference>
<dbReference type="PRINTS" id="PR00035">
    <property type="entry name" value="HTHGNTR"/>
</dbReference>
<evidence type="ECO:0000313" key="6">
    <source>
        <dbReference type="EMBL" id="MBE1878544.1"/>
    </source>
</evidence>
<dbReference type="InterPro" id="IPR036390">
    <property type="entry name" value="WH_DNA-bd_sf"/>
</dbReference>
<evidence type="ECO:0000256" key="2">
    <source>
        <dbReference type="ARBA" id="ARBA00023125"/>
    </source>
</evidence>
<dbReference type="InterPro" id="IPR036388">
    <property type="entry name" value="WH-like_DNA-bd_sf"/>
</dbReference>
<name>A0ABR9N5Y4_9MICO</name>
<keyword evidence="7" id="KW-1185">Reference proteome</keyword>
<dbReference type="EMBL" id="JADAQT010000109">
    <property type="protein sequence ID" value="MBE1878544.1"/>
    <property type="molecule type" value="Genomic_DNA"/>
</dbReference>
<dbReference type="Pfam" id="PF00392">
    <property type="entry name" value="GntR"/>
    <property type="match status" value="1"/>
</dbReference>
<comment type="caution">
    <text evidence="6">The sequence shown here is derived from an EMBL/GenBank/DDBJ whole genome shotgun (WGS) entry which is preliminary data.</text>
</comment>
<dbReference type="SMART" id="SM00895">
    <property type="entry name" value="FCD"/>
    <property type="match status" value="1"/>
</dbReference>
<keyword evidence="3" id="KW-0804">Transcription</keyword>
<dbReference type="InterPro" id="IPR000524">
    <property type="entry name" value="Tscrpt_reg_HTH_GntR"/>
</dbReference>
<organism evidence="6 7">
    <name type="scientific">Myceligenerans pegani</name>
    <dbReference type="NCBI Taxonomy" id="2776917"/>
    <lineage>
        <taxon>Bacteria</taxon>
        <taxon>Bacillati</taxon>
        <taxon>Actinomycetota</taxon>
        <taxon>Actinomycetes</taxon>
        <taxon>Micrococcales</taxon>
        <taxon>Promicromonosporaceae</taxon>
        <taxon>Myceligenerans</taxon>
    </lineage>
</organism>
<evidence type="ECO:0000259" key="5">
    <source>
        <dbReference type="PROSITE" id="PS50949"/>
    </source>
</evidence>
<keyword evidence="1" id="KW-0805">Transcription regulation</keyword>
<proteinExistence type="predicted"/>
<dbReference type="SUPFAM" id="SSF46785">
    <property type="entry name" value="Winged helix' DNA-binding domain"/>
    <property type="match status" value="1"/>
</dbReference>
<feature type="compositionally biased region" description="Polar residues" evidence="4">
    <location>
        <begin position="1"/>
        <end position="12"/>
    </location>
</feature>
<reference evidence="6 7" key="1">
    <citation type="submission" date="2020-10" db="EMBL/GenBank/DDBJ databases">
        <title>Myceligenerans pegani sp. nov., an endophytic actinomycete isolated from Peganum harmala L. in Xinjiang, China.</title>
        <authorList>
            <person name="Xin L."/>
        </authorList>
    </citation>
    <scope>NUCLEOTIDE SEQUENCE [LARGE SCALE GENOMIC DNA]</scope>
    <source>
        <strain evidence="6 7">TRM65318</strain>
    </source>
</reference>